<name>A0A0F9NJW6_9ZZZZ</name>
<reference evidence="2" key="1">
    <citation type="journal article" date="2015" name="Nature">
        <title>Complex archaea that bridge the gap between prokaryotes and eukaryotes.</title>
        <authorList>
            <person name="Spang A."/>
            <person name="Saw J.H."/>
            <person name="Jorgensen S.L."/>
            <person name="Zaremba-Niedzwiedzka K."/>
            <person name="Martijn J."/>
            <person name="Lind A.E."/>
            <person name="van Eijk R."/>
            <person name="Schleper C."/>
            <person name="Guy L."/>
            <person name="Ettema T.J."/>
        </authorList>
    </citation>
    <scope>NUCLEOTIDE SEQUENCE</scope>
</reference>
<dbReference type="EMBL" id="LAZR01007992">
    <property type="protein sequence ID" value="KKM81617.1"/>
    <property type="molecule type" value="Genomic_DNA"/>
</dbReference>
<sequence>MPRATRHYRLRIRNAADSADDLILTSVPGGTNPYLTGPPQGDGQEIDPATGESSIGAYSIEAADVSEVITAALVDGSGRQTLIQRRAYLEMSTDGGSTFPTVLVPGFVNAYRLVTPMRWAFTIGESRRIEYTRKVWDRTTDNFDRATCLVGGPIKGNWGPVTDRGAWRFIVTDSDATTVTLRVLSGSGAFPIDASTPHYQDSMTQYARDQANNLAGAEEVLSETAADTASYPGIVVLVQTEDGTEVDRFTPLAQVVGTELPRVLFSRRDGVKLLRAGTAWSGSPPSNDTIFRLYAWRTTIGEDNPLHIDKHPVDILTDLWDEAGKGYDSTEAATVRGLLGDNTRLRLRIIESWNLRDVEQMIGGLFGIGTRVGTDGELELTTTRVRGIAAPSSLYDDDDLRSPDTVIFEVDEATIYNTVTIEQLRFQRWGSGMGDRPTDEVVALPRTRSFDLESGGGTPDSDTFGVRELRFTVPGTVVIDVSGPALGDHFFEHGLAWEIFDRFGRGGVYGTIAALPTITEKVGEELRLDVSHLPNAGVRGGERILQIVRRTETPSGPEILLLDSGPNLQFSTSPTFSLAAGAADGRKYIDVTVTNAAALNTAGAVLRVEWAVAGSEPSSGSLLTMYTGQIPSSFTTPAVDAGSHVWMRMQAFIPLRRPTAYTAWQSVNLTDLTAPSSLSQSAGSDPARNTITFTAGESDIPLEVRQRPQGDPAGEARVVDTLSPGSDRVTLTLVPGNSYTIGIRHRELAPFGGVSSTTEISFTVAGSPDTLPVPTQVFRLGISW</sequence>
<gene>
    <name evidence="2" type="ORF">LCGC14_1327970</name>
</gene>
<evidence type="ECO:0000313" key="2">
    <source>
        <dbReference type="EMBL" id="KKM81617.1"/>
    </source>
</evidence>
<feature type="region of interest" description="Disordered" evidence="1">
    <location>
        <begin position="676"/>
        <end position="698"/>
    </location>
</feature>
<accession>A0A0F9NJW6</accession>
<dbReference type="AlphaFoldDB" id="A0A0F9NJW6"/>
<comment type="caution">
    <text evidence="2">The sequence shown here is derived from an EMBL/GenBank/DDBJ whole genome shotgun (WGS) entry which is preliminary data.</text>
</comment>
<feature type="compositionally biased region" description="Polar residues" evidence="1">
    <location>
        <begin position="676"/>
        <end position="695"/>
    </location>
</feature>
<evidence type="ECO:0000256" key="1">
    <source>
        <dbReference type="SAM" id="MobiDB-lite"/>
    </source>
</evidence>
<organism evidence="2">
    <name type="scientific">marine sediment metagenome</name>
    <dbReference type="NCBI Taxonomy" id="412755"/>
    <lineage>
        <taxon>unclassified sequences</taxon>
        <taxon>metagenomes</taxon>
        <taxon>ecological metagenomes</taxon>
    </lineage>
</organism>
<proteinExistence type="predicted"/>
<protein>
    <submittedName>
        <fullName evidence="2">Uncharacterized protein</fullName>
    </submittedName>
</protein>